<dbReference type="InterPro" id="IPR019614">
    <property type="entry name" value="SAM-dep_methyl-trfase"/>
</dbReference>
<feature type="domain" description="S-adenosylmethionine-dependent methyltransferase" evidence="8">
    <location>
        <begin position="176"/>
        <end position="374"/>
    </location>
</feature>
<dbReference type="InterPro" id="IPR029063">
    <property type="entry name" value="SAM-dependent_MTases_sf"/>
</dbReference>
<evidence type="ECO:0000256" key="3">
    <source>
        <dbReference type="ARBA" id="ARBA00022552"/>
    </source>
</evidence>
<evidence type="ECO:0000256" key="6">
    <source>
        <dbReference type="ARBA" id="ARBA00022691"/>
    </source>
</evidence>
<keyword evidence="2" id="KW-0963">Cytoplasm</keyword>
<evidence type="ECO:0000259" key="9">
    <source>
        <dbReference type="Pfam" id="PF17785"/>
    </source>
</evidence>
<dbReference type="InterPro" id="IPR015947">
    <property type="entry name" value="PUA-like_sf"/>
</dbReference>
<dbReference type="GO" id="GO:0008168">
    <property type="term" value="F:methyltransferase activity"/>
    <property type="evidence" value="ECO:0007669"/>
    <property type="project" value="UniProtKB-KW"/>
</dbReference>
<protein>
    <submittedName>
        <fullName evidence="10">SAM-dependent methyltransferase</fullName>
    </submittedName>
</protein>
<keyword evidence="6" id="KW-0949">S-adenosyl-L-methionine</keyword>
<proteinExistence type="inferred from homology"/>
<gene>
    <name evidence="10" type="ORF">SVA_2743</name>
</gene>
<dbReference type="InterPro" id="IPR036974">
    <property type="entry name" value="PUA_sf"/>
</dbReference>
<dbReference type="CDD" id="cd02440">
    <property type="entry name" value="AdoMet_MTases"/>
    <property type="match status" value="1"/>
</dbReference>
<evidence type="ECO:0000256" key="7">
    <source>
        <dbReference type="ARBA" id="ARBA00038091"/>
    </source>
</evidence>
<dbReference type="SUPFAM" id="SSF88697">
    <property type="entry name" value="PUA domain-like"/>
    <property type="match status" value="1"/>
</dbReference>
<dbReference type="InterPro" id="IPR041532">
    <property type="entry name" value="RlmI-like_PUA"/>
</dbReference>
<accession>A0A1B4VCI0</accession>
<comment type="similarity">
    <text evidence="7">Belongs to the methyltransferase superfamily. RlmI family.</text>
</comment>
<dbReference type="Proteomes" id="UP000218899">
    <property type="component" value="Chromosome"/>
</dbReference>
<dbReference type="Gene3D" id="2.30.130.10">
    <property type="entry name" value="PUA domain"/>
    <property type="match status" value="1"/>
</dbReference>
<dbReference type="GO" id="GO:0032259">
    <property type="term" value="P:methylation"/>
    <property type="evidence" value="ECO:0007669"/>
    <property type="project" value="UniProtKB-KW"/>
</dbReference>
<dbReference type="Gene3D" id="3.40.50.150">
    <property type="entry name" value="Vaccinia Virus protein VP39"/>
    <property type="match status" value="1"/>
</dbReference>
<dbReference type="Gene3D" id="3.30.750.80">
    <property type="entry name" value="RNA methyltransferase domain (HRMD) like"/>
    <property type="match status" value="1"/>
</dbReference>
<dbReference type="Pfam" id="PF17785">
    <property type="entry name" value="PUA_3"/>
    <property type="match status" value="1"/>
</dbReference>
<dbReference type="CDD" id="cd11572">
    <property type="entry name" value="RlmI_M_like"/>
    <property type="match status" value="1"/>
</dbReference>
<name>A0A1B4VCI0_9GAMM</name>
<keyword evidence="11" id="KW-1185">Reference proteome</keyword>
<keyword evidence="4 10" id="KW-0489">Methyltransferase</keyword>
<evidence type="ECO:0000256" key="2">
    <source>
        <dbReference type="ARBA" id="ARBA00022490"/>
    </source>
</evidence>
<dbReference type="GO" id="GO:0005737">
    <property type="term" value="C:cytoplasm"/>
    <property type="evidence" value="ECO:0007669"/>
    <property type="project" value="UniProtKB-SubCell"/>
</dbReference>
<sequence>MTLARLRLNKNEDRRIRAGHVWVFSNEVNTSVTPLAQFEPGQPVLIEDANGHALGAGYVNPHALICARLVSRHSDHLLDQSLITHRLNVALSLRERLYEAPYYRLVFGDSDGLPGLVVDRYGELVVAQITTAGMERLKPEIAAALQKVVHPSALLFRNDSASRELEGLPRYVETAFGEVPESVMLEEHGVRFAVSPQTGQKTGWFYDQRPNRMRLRHYVKELKVLDVFSYLGAWGIQAAAAGAESVLCIESSQRAAEAIRANAELNGVGARVSTLRADAFEALRDLRSARERFDVVVLDPPAFIKRKKDVREGTQAYQRVNQMAMQVLAKDGVLVSCSCSYHMQRDALVSVLLRTGHHLDRFLEIVEEGHQGPDHPVHPAIPETSYLKCFFARVLPG</sequence>
<organism evidence="10 11">
    <name type="scientific">Sulfurifustis variabilis</name>
    <dbReference type="NCBI Taxonomy" id="1675686"/>
    <lineage>
        <taxon>Bacteria</taxon>
        <taxon>Pseudomonadati</taxon>
        <taxon>Pseudomonadota</taxon>
        <taxon>Gammaproteobacteria</taxon>
        <taxon>Acidiferrobacterales</taxon>
        <taxon>Acidiferrobacteraceae</taxon>
        <taxon>Sulfurifustis</taxon>
    </lineage>
</organism>
<dbReference type="RefSeq" id="WP_096461713.1">
    <property type="nucleotide sequence ID" value="NZ_AP014936.1"/>
</dbReference>
<feature type="domain" description="RlmI-like PUA" evidence="9">
    <location>
        <begin position="6"/>
        <end position="72"/>
    </location>
</feature>
<evidence type="ECO:0000256" key="5">
    <source>
        <dbReference type="ARBA" id="ARBA00022679"/>
    </source>
</evidence>
<keyword evidence="5 10" id="KW-0808">Transferase</keyword>
<dbReference type="CDD" id="cd21153">
    <property type="entry name" value="PUA_RlmI"/>
    <property type="match status" value="1"/>
</dbReference>
<evidence type="ECO:0000256" key="1">
    <source>
        <dbReference type="ARBA" id="ARBA00004496"/>
    </source>
</evidence>
<evidence type="ECO:0000259" key="8">
    <source>
        <dbReference type="Pfam" id="PF10672"/>
    </source>
</evidence>
<dbReference type="SUPFAM" id="SSF53335">
    <property type="entry name" value="S-adenosyl-L-methionine-dependent methyltransferases"/>
    <property type="match status" value="1"/>
</dbReference>
<dbReference type="OrthoDB" id="9805492at2"/>
<evidence type="ECO:0000256" key="4">
    <source>
        <dbReference type="ARBA" id="ARBA00022603"/>
    </source>
</evidence>
<dbReference type="EMBL" id="AP014936">
    <property type="protein sequence ID" value="BAU49291.1"/>
    <property type="molecule type" value="Genomic_DNA"/>
</dbReference>
<evidence type="ECO:0000313" key="10">
    <source>
        <dbReference type="EMBL" id="BAU49291.1"/>
    </source>
</evidence>
<dbReference type="KEGG" id="sva:SVA_2743"/>
<comment type="subcellular location">
    <subcellularLocation>
        <location evidence="1">Cytoplasm</location>
    </subcellularLocation>
</comment>
<evidence type="ECO:0000313" key="11">
    <source>
        <dbReference type="Proteomes" id="UP000218899"/>
    </source>
</evidence>
<dbReference type="GO" id="GO:0003723">
    <property type="term" value="F:RNA binding"/>
    <property type="evidence" value="ECO:0007669"/>
    <property type="project" value="InterPro"/>
</dbReference>
<dbReference type="AlphaFoldDB" id="A0A1B4VCI0"/>
<dbReference type="PANTHER" id="PTHR42873:SF1">
    <property type="entry name" value="S-ADENOSYLMETHIONINE-DEPENDENT METHYLTRANSFERASE DOMAIN-CONTAINING PROTEIN"/>
    <property type="match status" value="1"/>
</dbReference>
<dbReference type="PROSITE" id="PS50890">
    <property type="entry name" value="PUA"/>
    <property type="match status" value="1"/>
</dbReference>
<dbReference type="Pfam" id="PF10672">
    <property type="entry name" value="Methyltrans_SAM"/>
    <property type="match status" value="1"/>
</dbReference>
<dbReference type="PANTHER" id="PTHR42873">
    <property type="entry name" value="RIBOSOMAL RNA LARGE SUBUNIT METHYLTRANSFERASE"/>
    <property type="match status" value="1"/>
</dbReference>
<keyword evidence="3" id="KW-0698">rRNA processing</keyword>
<reference evidence="10 11" key="1">
    <citation type="submission" date="2015-08" db="EMBL/GenBank/DDBJ databases">
        <title>Complete genome sequence of Sulfurifustis variabilis.</title>
        <authorList>
            <person name="Miura A."/>
            <person name="Kojima H."/>
            <person name="Fukui M."/>
        </authorList>
    </citation>
    <scope>NUCLEOTIDE SEQUENCE [LARGE SCALE GENOMIC DNA]</scope>
    <source>
        <strain evidence="11">skN76</strain>
    </source>
</reference>
<dbReference type="GO" id="GO:0006364">
    <property type="term" value="P:rRNA processing"/>
    <property type="evidence" value="ECO:0007669"/>
    <property type="project" value="UniProtKB-KW"/>
</dbReference>